<accession>A0AAW0Y8Q3</accession>
<evidence type="ECO:0000313" key="3">
    <source>
        <dbReference type="Proteomes" id="UP001445076"/>
    </source>
</evidence>
<organism evidence="2 3">
    <name type="scientific">Cherax quadricarinatus</name>
    <name type="common">Australian red claw crayfish</name>
    <dbReference type="NCBI Taxonomy" id="27406"/>
    <lineage>
        <taxon>Eukaryota</taxon>
        <taxon>Metazoa</taxon>
        <taxon>Ecdysozoa</taxon>
        <taxon>Arthropoda</taxon>
        <taxon>Crustacea</taxon>
        <taxon>Multicrustacea</taxon>
        <taxon>Malacostraca</taxon>
        <taxon>Eumalacostraca</taxon>
        <taxon>Eucarida</taxon>
        <taxon>Decapoda</taxon>
        <taxon>Pleocyemata</taxon>
        <taxon>Astacidea</taxon>
        <taxon>Parastacoidea</taxon>
        <taxon>Parastacidae</taxon>
        <taxon>Cherax</taxon>
    </lineage>
</organism>
<feature type="compositionally biased region" description="Polar residues" evidence="1">
    <location>
        <begin position="45"/>
        <end position="61"/>
    </location>
</feature>
<name>A0AAW0Y8Q3_CHEQU</name>
<keyword evidence="3" id="KW-1185">Reference proteome</keyword>
<dbReference type="Proteomes" id="UP001445076">
    <property type="component" value="Unassembled WGS sequence"/>
</dbReference>
<comment type="caution">
    <text evidence="2">The sequence shown here is derived from an EMBL/GenBank/DDBJ whole genome shotgun (WGS) entry which is preliminary data.</text>
</comment>
<protein>
    <submittedName>
        <fullName evidence="2">Uncharacterized protein</fullName>
    </submittedName>
</protein>
<evidence type="ECO:0000256" key="1">
    <source>
        <dbReference type="SAM" id="MobiDB-lite"/>
    </source>
</evidence>
<gene>
    <name evidence="2" type="ORF">OTU49_003273</name>
</gene>
<reference evidence="2 3" key="1">
    <citation type="journal article" date="2024" name="BMC Genomics">
        <title>Genome assembly of redclaw crayfish (Cherax quadricarinatus) provides insights into its immune adaptation and hypoxia tolerance.</title>
        <authorList>
            <person name="Liu Z."/>
            <person name="Zheng J."/>
            <person name="Li H."/>
            <person name="Fang K."/>
            <person name="Wang S."/>
            <person name="He J."/>
            <person name="Zhou D."/>
            <person name="Weng S."/>
            <person name="Chi M."/>
            <person name="Gu Z."/>
            <person name="He J."/>
            <person name="Li F."/>
            <person name="Wang M."/>
        </authorList>
    </citation>
    <scope>NUCLEOTIDE SEQUENCE [LARGE SCALE GENOMIC DNA]</scope>
    <source>
        <strain evidence="2">ZL_2023a</strain>
    </source>
</reference>
<dbReference type="EMBL" id="JARKIK010000003">
    <property type="protein sequence ID" value="KAK8753206.1"/>
    <property type="molecule type" value="Genomic_DNA"/>
</dbReference>
<feature type="region of interest" description="Disordered" evidence="1">
    <location>
        <begin position="34"/>
        <end position="61"/>
    </location>
</feature>
<proteinExistence type="predicted"/>
<sequence>MTLLARQDYLQSLTGFIQSSRDAIKKFTQEMGWTVPPERPRSKMENSPLSSHTKCPEASQNGMDTRIYNEYSNEPLLPSNLVSSTPIFNVTIDANRQRNLLLPYKQTLLQTLASLQHLQGN</sequence>
<dbReference type="AlphaFoldDB" id="A0AAW0Y8Q3"/>
<evidence type="ECO:0000313" key="2">
    <source>
        <dbReference type="EMBL" id="KAK8753206.1"/>
    </source>
</evidence>